<accession>A0A8X7NG09</accession>
<dbReference type="PROSITE" id="PS50137">
    <property type="entry name" value="DS_RBD"/>
    <property type="match status" value="1"/>
</dbReference>
<feature type="region of interest" description="Disordered" evidence="3">
    <location>
        <begin position="415"/>
        <end position="549"/>
    </location>
</feature>
<evidence type="ECO:0000313" key="7">
    <source>
        <dbReference type="Proteomes" id="UP000590412"/>
    </source>
</evidence>
<sequence length="642" mass="73293">MASEHKSLLTVVEDLTRVRSDISQLQATFKKVLETTPSWERYLYLLDLVNTNGQNSGETLVAIERLKTVIFLPQTKVAVRLKQLYESGKLPVLTTLSRINFKATVQEEAKLKLDILAFLNLDPTDKPREITNGKVGHASNWKPIDYYSYPPTLPLIIDQLLLLRVTTDKSYRQLVDYVESTSAKYTNTHNGKLIIQGRAILKYLLLEMLDDKFPNLFEQDLKFILERLMSLELLAKFAFAYNLVDPVKYNLSDDSNDEQNLEICGGIFAAYVAGLQVEHYELEKIKVWLNKLYKPMVMDLFASSQPVANVAMVEFQTLVKSITCLNRLPYENIQYDAVEVKTDQIVAQIKVEGEILGTGVSSTSFEEARDRAAFDMMDTKDKLIKLFSIVKHSYLQNRSDYVSETIRSEVLSPQMIEPDMDLPPSRPSVPFGYEYPQMNKPKTHSPHMIHPLPGQVPRNDPYPEPSQQMTRYGQSPPKPQPLLPLPPPPQHQQQQQHHHHHQQQQQQQLAYPHHSNQDSPYALRSSSPPNVYQQLQNPTNNYPSQYDYGFTEPVPHIPLSHKDIDKQAKTALHAMLKARHSNEYEVTQRETEYKTIAFYTKCFVDGHVLGTGVDTNKKNSSQKAAMAALSNTTALRRLGILD</sequence>
<protein>
    <submittedName>
        <fullName evidence="6">Double-stranded RNA binding motif family protein</fullName>
    </submittedName>
</protein>
<name>A0A8X7NG09_CANPA</name>
<feature type="compositionally biased region" description="Polar residues" evidence="3">
    <location>
        <begin position="524"/>
        <end position="544"/>
    </location>
</feature>
<dbReference type="InterPro" id="IPR000999">
    <property type="entry name" value="RNase_III_dom"/>
</dbReference>
<dbReference type="Proteomes" id="UP000590412">
    <property type="component" value="Unassembled WGS sequence"/>
</dbReference>
<keyword evidence="1 2" id="KW-0694">RNA-binding</keyword>
<dbReference type="GO" id="GO:0003723">
    <property type="term" value="F:RNA binding"/>
    <property type="evidence" value="ECO:0007669"/>
    <property type="project" value="UniProtKB-UniRule"/>
</dbReference>
<dbReference type="Pfam" id="PF18497">
    <property type="entry name" value="RNase_3_N"/>
    <property type="match status" value="1"/>
</dbReference>
<feature type="domain" description="DRBM" evidence="4">
    <location>
        <begin position="567"/>
        <end position="634"/>
    </location>
</feature>
<dbReference type="AlphaFoldDB" id="A0A8X7NG09"/>
<dbReference type="Pfam" id="PF00035">
    <property type="entry name" value="dsrm"/>
    <property type="match status" value="1"/>
</dbReference>
<dbReference type="SUPFAM" id="SSF54768">
    <property type="entry name" value="dsRNA-binding domain-like"/>
    <property type="match status" value="1"/>
</dbReference>
<dbReference type="PROSITE" id="PS50142">
    <property type="entry name" value="RNASE_3_2"/>
    <property type="match status" value="1"/>
</dbReference>
<dbReference type="Gene3D" id="3.30.160.20">
    <property type="match status" value="1"/>
</dbReference>
<evidence type="ECO:0000256" key="2">
    <source>
        <dbReference type="PROSITE-ProRule" id="PRU00266"/>
    </source>
</evidence>
<reference evidence="6" key="1">
    <citation type="submission" date="2020-03" db="EMBL/GenBank/DDBJ databases">
        <title>FDA dAtabase for Regulatory Grade micrObial Sequences (FDA-ARGOS): Supporting development and validation of Infectious Disease Dx tests.</title>
        <authorList>
            <person name="Campos J."/>
            <person name="Goldberg B."/>
            <person name="Tallon L."/>
            <person name="Sadzewicz L."/>
            <person name="Vavikolanu K."/>
            <person name="Mehta A."/>
            <person name="Aluvathingal J."/>
            <person name="Nadendla S."/>
            <person name="Nandy P."/>
            <person name="Geyer C."/>
            <person name="Yan Y."/>
            <person name="Sichtig H."/>
        </authorList>
    </citation>
    <scope>NUCLEOTIDE SEQUENCE [LARGE SCALE GENOMIC DNA]</scope>
    <source>
        <strain evidence="6">FDAARGOS_652</strain>
    </source>
</reference>
<dbReference type="GO" id="GO:0006396">
    <property type="term" value="P:RNA processing"/>
    <property type="evidence" value="ECO:0007669"/>
    <property type="project" value="InterPro"/>
</dbReference>
<gene>
    <name evidence="6" type="ORF">FOB60_005811</name>
</gene>
<dbReference type="Gene3D" id="1.10.1520.10">
    <property type="entry name" value="Ribonuclease III domain"/>
    <property type="match status" value="1"/>
</dbReference>
<proteinExistence type="predicted"/>
<dbReference type="EMBL" id="JABWAB010000014">
    <property type="protein sequence ID" value="KAF6042612.1"/>
    <property type="molecule type" value="Genomic_DNA"/>
</dbReference>
<organism evidence="6 7">
    <name type="scientific">Candida parapsilosis</name>
    <name type="common">Yeast</name>
    <dbReference type="NCBI Taxonomy" id="5480"/>
    <lineage>
        <taxon>Eukaryota</taxon>
        <taxon>Fungi</taxon>
        <taxon>Dikarya</taxon>
        <taxon>Ascomycota</taxon>
        <taxon>Saccharomycotina</taxon>
        <taxon>Pichiomycetes</taxon>
        <taxon>Debaryomycetaceae</taxon>
        <taxon>Candida/Lodderomyces clade</taxon>
        <taxon>Candida</taxon>
    </lineage>
</organism>
<dbReference type="GO" id="GO:0004525">
    <property type="term" value="F:ribonuclease III activity"/>
    <property type="evidence" value="ECO:0007669"/>
    <property type="project" value="InterPro"/>
</dbReference>
<feature type="domain" description="RNase III" evidence="5">
    <location>
        <begin position="181"/>
        <end position="280"/>
    </location>
</feature>
<dbReference type="InterPro" id="IPR036389">
    <property type="entry name" value="RNase_III_sf"/>
</dbReference>
<dbReference type="InterPro" id="IPR040540">
    <property type="entry name" value="RNase_3_N"/>
</dbReference>
<evidence type="ECO:0000256" key="1">
    <source>
        <dbReference type="ARBA" id="ARBA00022884"/>
    </source>
</evidence>
<feature type="compositionally biased region" description="Pro residues" evidence="3">
    <location>
        <begin position="476"/>
        <end position="490"/>
    </location>
</feature>
<evidence type="ECO:0000256" key="3">
    <source>
        <dbReference type="SAM" id="MobiDB-lite"/>
    </source>
</evidence>
<comment type="caution">
    <text evidence="6">The sequence shown here is derived from an EMBL/GenBank/DDBJ whole genome shotgun (WGS) entry which is preliminary data.</text>
</comment>
<evidence type="ECO:0000313" key="6">
    <source>
        <dbReference type="EMBL" id="KAF6042612.1"/>
    </source>
</evidence>
<dbReference type="SUPFAM" id="SSF69065">
    <property type="entry name" value="RNase III domain-like"/>
    <property type="match status" value="1"/>
</dbReference>
<dbReference type="InterPro" id="IPR014720">
    <property type="entry name" value="dsRBD_dom"/>
</dbReference>
<dbReference type="OrthoDB" id="4087411at2759"/>
<dbReference type="SMART" id="SM00358">
    <property type="entry name" value="DSRM"/>
    <property type="match status" value="1"/>
</dbReference>
<evidence type="ECO:0000259" key="5">
    <source>
        <dbReference type="PROSITE" id="PS50142"/>
    </source>
</evidence>
<evidence type="ECO:0000259" key="4">
    <source>
        <dbReference type="PROSITE" id="PS50137"/>
    </source>
</evidence>